<dbReference type="EMBL" id="FQXU01000011">
    <property type="protein sequence ID" value="SHI28243.1"/>
    <property type="molecule type" value="Genomic_DNA"/>
</dbReference>
<keyword evidence="4" id="KW-0812">Transmembrane</keyword>
<evidence type="ECO:0000259" key="5">
    <source>
        <dbReference type="PROSITE" id="PS51677"/>
    </source>
</evidence>
<gene>
    <name evidence="6" type="ORF">SAMN02745941_03472</name>
</gene>
<dbReference type="Proteomes" id="UP000184241">
    <property type="component" value="Unassembled WGS sequence"/>
</dbReference>
<dbReference type="PANTHER" id="PTHR34216">
    <property type="match status" value="1"/>
</dbReference>
<dbReference type="Pfam" id="PF01522">
    <property type="entry name" value="Polysacc_deac_1"/>
    <property type="match status" value="1"/>
</dbReference>
<feature type="domain" description="NodB homology" evidence="5">
    <location>
        <begin position="137"/>
        <end position="296"/>
    </location>
</feature>
<name>A0A1M5ZWF1_9CLOT</name>
<evidence type="ECO:0000313" key="6">
    <source>
        <dbReference type="EMBL" id="SHI28243.1"/>
    </source>
</evidence>
<evidence type="ECO:0000256" key="3">
    <source>
        <dbReference type="SAM" id="MobiDB-lite"/>
    </source>
</evidence>
<dbReference type="SUPFAM" id="SSF88713">
    <property type="entry name" value="Glycoside hydrolase/deacetylase"/>
    <property type="match status" value="1"/>
</dbReference>
<comment type="subcellular location">
    <subcellularLocation>
        <location evidence="1">Secreted</location>
    </subcellularLocation>
</comment>
<dbReference type="GO" id="GO:0016810">
    <property type="term" value="F:hydrolase activity, acting on carbon-nitrogen (but not peptide) bonds"/>
    <property type="evidence" value="ECO:0007669"/>
    <property type="project" value="InterPro"/>
</dbReference>
<dbReference type="PANTHER" id="PTHR34216:SF3">
    <property type="entry name" value="POLY-BETA-1,6-N-ACETYL-D-GLUCOSAMINE N-DEACETYLASE"/>
    <property type="match status" value="1"/>
</dbReference>
<sequence length="296" mass="33848">MKKKNLLIVYIIALLILAIPVTIYGVMHFSTYTSSSTNKNDNKTPSDDSSTSDETTNKPVEEPTKVVDRFEGKTLINPKGIPVLCYHAIGDDKTNTLYVSQEKFKEQMDYLKNNGYFTLTMKEFNDYILNNKSVPEKSVLITFDDGYSNNYTLAYPILKNNLQNATIALITDFSNDSFYLSKDQILEMLKNGIEFVSHTTKHQSLDEFSYEEQLKILKDSKLALENLLGEPQTVFIYPYSKYNQYSEKAVKEAGYNMAFDLDGGIASRNDSPIHIKRQYVNGNYNLEQFKTLLIVK</sequence>
<dbReference type="RefSeq" id="WP_073021513.1">
    <property type="nucleotide sequence ID" value="NZ_FQXU01000011.1"/>
</dbReference>
<dbReference type="InterPro" id="IPR011330">
    <property type="entry name" value="Glyco_hydro/deAcase_b/a-brl"/>
</dbReference>
<feature type="transmembrane region" description="Helical" evidence="4">
    <location>
        <begin position="7"/>
        <end position="27"/>
    </location>
</feature>
<evidence type="ECO:0000256" key="4">
    <source>
        <dbReference type="SAM" id="Phobius"/>
    </source>
</evidence>
<dbReference type="PROSITE" id="PS51677">
    <property type="entry name" value="NODB"/>
    <property type="match status" value="1"/>
</dbReference>
<dbReference type="InterPro" id="IPR051398">
    <property type="entry name" value="Polysacch_Deacetylase"/>
</dbReference>
<dbReference type="InterPro" id="IPR002509">
    <property type="entry name" value="NODB_dom"/>
</dbReference>
<protein>
    <submittedName>
        <fullName evidence="6">Polysaccharide deacetylase</fullName>
    </submittedName>
</protein>
<evidence type="ECO:0000256" key="1">
    <source>
        <dbReference type="ARBA" id="ARBA00004613"/>
    </source>
</evidence>
<organism evidence="6 7">
    <name type="scientific">Clostridium intestinale DSM 6191</name>
    <dbReference type="NCBI Taxonomy" id="1121320"/>
    <lineage>
        <taxon>Bacteria</taxon>
        <taxon>Bacillati</taxon>
        <taxon>Bacillota</taxon>
        <taxon>Clostridia</taxon>
        <taxon>Eubacteriales</taxon>
        <taxon>Clostridiaceae</taxon>
        <taxon>Clostridium</taxon>
    </lineage>
</organism>
<dbReference type="AlphaFoldDB" id="A0A1M5ZWF1"/>
<accession>A0A1M5ZWF1</accession>
<dbReference type="GO" id="GO:0005975">
    <property type="term" value="P:carbohydrate metabolic process"/>
    <property type="evidence" value="ECO:0007669"/>
    <property type="project" value="InterPro"/>
</dbReference>
<keyword evidence="2" id="KW-0732">Signal</keyword>
<feature type="region of interest" description="Disordered" evidence="3">
    <location>
        <begin position="34"/>
        <end position="62"/>
    </location>
</feature>
<evidence type="ECO:0000256" key="2">
    <source>
        <dbReference type="ARBA" id="ARBA00022729"/>
    </source>
</evidence>
<keyword evidence="4" id="KW-1133">Transmembrane helix</keyword>
<reference evidence="6 7" key="1">
    <citation type="submission" date="2016-11" db="EMBL/GenBank/DDBJ databases">
        <authorList>
            <person name="Jaros S."/>
            <person name="Januszkiewicz K."/>
            <person name="Wedrychowicz H."/>
        </authorList>
    </citation>
    <scope>NUCLEOTIDE SEQUENCE [LARGE SCALE GENOMIC DNA]</scope>
    <source>
        <strain evidence="6 7">DSM 6191</strain>
    </source>
</reference>
<evidence type="ECO:0000313" key="7">
    <source>
        <dbReference type="Proteomes" id="UP000184241"/>
    </source>
</evidence>
<keyword evidence="4" id="KW-0472">Membrane</keyword>
<dbReference type="GO" id="GO:0005576">
    <property type="term" value="C:extracellular region"/>
    <property type="evidence" value="ECO:0007669"/>
    <property type="project" value="UniProtKB-SubCell"/>
</dbReference>
<dbReference type="CDD" id="cd10918">
    <property type="entry name" value="CE4_NodB_like_5s_6s"/>
    <property type="match status" value="1"/>
</dbReference>
<dbReference type="Gene3D" id="3.20.20.370">
    <property type="entry name" value="Glycoside hydrolase/deacetylase"/>
    <property type="match status" value="1"/>
</dbReference>
<proteinExistence type="predicted"/>